<reference evidence="1 2" key="1">
    <citation type="journal article" date="2013" name="Curr. Biol.">
        <title>Shared signatures of parasitism and phylogenomics unite Cryptomycota and microsporidia.</title>
        <authorList>
            <person name="James T.Y."/>
            <person name="Pelin A."/>
            <person name="Bonen L."/>
            <person name="Ahrendt S."/>
            <person name="Sain D."/>
            <person name="Corradi N."/>
            <person name="Stajich J.E."/>
        </authorList>
    </citation>
    <scope>NUCLEOTIDE SEQUENCE [LARGE SCALE GENOMIC DNA]</scope>
    <source>
        <strain evidence="1 2">CSF55</strain>
    </source>
</reference>
<sequence length="78" mass="8915">MVVEIGGGSFGCIGVFEISNLVHEFTAFIHIYIYYKIQQDKEIRNSQEIVIEIEKNKMVVEIGGSSLLLFISNLVYMR</sequence>
<evidence type="ECO:0000313" key="1">
    <source>
        <dbReference type="EMBL" id="EPZ31495.1"/>
    </source>
</evidence>
<protein>
    <submittedName>
        <fullName evidence="1">Uncharacterized protein</fullName>
    </submittedName>
</protein>
<dbReference type="HOGENOM" id="CLU_2623377_0_0_1"/>
<evidence type="ECO:0000313" key="2">
    <source>
        <dbReference type="Proteomes" id="UP000030755"/>
    </source>
</evidence>
<accession>A0A075ANL9</accession>
<gene>
    <name evidence="1" type="ORF">O9G_005450</name>
</gene>
<dbReference type="AlphaFoldDB" id="A0A075ANL9"/>
<name>A0A075ANL9_ROZAC</name>
<dbReference type="EMBL" id="KE561214">
    <property type="protein sequence ID" value="EPZ31495.1"/>
    <property type="molecule type" value="Genomic_DNA"/>
</dbReference>
<keyword evidence="2" id="KW-1185">Reference proteome</keyword>
<dbReference type="Proteomes" id="UP000030755">
    <property type="component" value="Unassembled WGS sequence"/>
</dbReference>
<proteinExistence type="predicted"/>
<organism evidence="1 2">
    <name type="scientific">Rozella allomycis (strain CSF55)</name>
    <dbReference type="NCBI Taxonomy" id="988480"/>
    <lineage>
        <taxon>Eukaryota</taxon>
        <taxon>Fungi</taxon>
        <taxon>Fungi incertae sedis</taxon>
        <taxon>Cryptomycota</taxon>
        <taxon>Cryptomycota incertae sedis</taxon>
        <taxon>Rozella</taxon>
    </lineage>
</organism>